<evidence type="ECO:0000256" key="1">
    <source>
        <dbReference type="SAM" id="MobiDB-lite"/>
    </source>
</evidence>
<feature type="region of interest" description="Disordered" evidence="1">
    <location>
        <begin position="125"/>
        <end position="149"/>
    </location>
</feature>
<comment type="caution">
    <text evidence="2">The sequence shown here is derived from an EMBL/GenBank/DDBJ whole genome shotgun (WGS) entry which is preliminary data.</text>
</comment>
<protein>
    <submittedName>
        <fullName evidence="2">Uncharacterized protein</fullName>
    </submittedName>
</protein>
<keyword evidence="3" id="KW-1185">Reference proteome</keyword>
<gene>
    <name evidence="2" type="ORF">DLJ46_02645</name>
</gene>
<dbReference type="Pfam" id="PF19457">
    <property type="entry name" value="DUF5994"/>
    <property type="match status" value="1"/>
</dbReference>
<organism evidence="2 3">
    <name type="scientific">Micromonospora globispora</name>
    <dbReference type="NCBI Taxonomy" id="1450148"/>
    <lineage>
        <taxon>Bacteria</taxon>
        <taxon>Bacillati</taxon>
        <taxon>Actinomycetota</taxon>
        <taxon>Actinomycetes</taxon>
        <taxon>Micromonosporales</taxon>
        <taxon>Micromonosporaceae</taxon>
        <taxon>Micromonospora</taxon>
    </lineage>
</organism>
<dbReference type="Proteomes" id="UP000245683">
    <property type="component" value="Unassembled WGS sequence"/>
</dbReference>
<evidence type="ECO:0000313" key="3">
    <source>
        <dbReference type="Proteomes" id="UP000245683"/>
    </source>
</evidence>
<dbReference type="EMBL" id="QGSV01000061">
    <property type="protein sequence ID" value="PWU52662.1"/>
    <property type="molecule type" value="Genomic_DNA"/>
</dbReference>
<dbReference type="AlphaFoldDB" id="A0A317KGE8"/>
<reference evidence="3" key="1">
    <citation type="submission" date="2018-05" db="EMBL/GenBank/DDBJ databases">
        <title>Micromonospora globispora sp. nov. and Micromonospora rugosa sp. nov., isolated from marine sediment.</title>
        <authorList>
            <person name="Carro L."/>
            <person name="Aysel V."/>
            <person name="Cetin D."/>
            <person name="Igual J.M."/>
            <person name="Klenk H.-P."/>
            <person name="Trujillo M.E."/>
            <person name="Sahin N."/>
        </authorList>
    </citation>
    <scope>NUCLEOTIDE SEQUENCE [LARGE SCALE GENOMIC DNA]</scope>
    <source>
        <strain evidence="3">S2904</strain>
    </source>
</reference>
<dbReference type="InterPro" id="IPR046036">
    <property type="entry name" value="DUF5994"/>
</dbReference>
<evidence type="ECO:0000313" key="2">
    <source>
        <dbReference type="EMBL" id="PWU52662.1"/>
    </source>
</evidence>
<accession>A0A317KGE8</accession>
<proteinExistence type="predicted"/>
<sequence length="149" mass="15946">MAELPGLVVALSERYGRIRHIMLNIHTWDSRFRRLAVGPDLVRIGWFDTLDPALLIAITGRDDQVDLLVVPPDTTPEAAERAMATAADPANLTHAPDILTAAPTPQGATTAGWSDAYAVWDNEGGSAASSGVHRSHTESTTRSRTGVHA</sequence>
<name>A0A317KGE8_9ACTN</name>